<evidence type="ECO:0000313" key="3">
    <source>
        <dbReference type="Proteomes" id="UP000198282"/>
    </source>
</evidence>
<dbReference type="Pfam" id="PF01636">
    <property type="entry name" value="APH"/>
    <property type="match status" value="1"/>
</dbReference>
<dbReference type="EMBL" id="FZOD01000036">
    <property type="protein sequence ID" value="SNT34892.1"/>
    <property type="molecule type" value="Genomic_DNA"/>
</dbReference>
<dbReference type="Gene3D" id="3.90.1200.10">
    <property type="match status" value="1"/>
</dbReference>
<dbReference type="AlphaFoldDB" id="A0A239LY46"/>
<dbReference type="InterPro" id="IPR002575">
    <property type="entry name" value="Aminoglycoside_PTrfase"/>
</dbReference>
<feature type="domain" description="Aminoglycoside phosphotransferase" evidence="1">
    <location>
        <begin position="87"/>
        <end position="149"/>
    </location>
</feature>
<keyword evidence="2" id="KW-0808">Transferase</keyword>
<dbReference type="RefSeq" id="WP_089210593.1">
    <property type="nucleotide sequence ID" value="NZ_FZOD01000036.1"/>
</dbReference>
<dbReference type="Proteomes" id="UP000198282">
    <property type="component" value="Unassembled WGS sequence"/>
</dbReference>
<dbReference type="PANTHER" id="PTHR21310:SF40">
    <property type="entry name" value="AMINOGLYCOSIDE PHOSPHOTRANSFERASE DOMAIN-CONTAINING PROTEIN-RELATED"/>
    <property type="match status" value="1"/>
</dbReference>
<dbReference type="SUPFAM" id="SSF56112">
    <property type="entry name" value="Protein kinase-like (PK-like)"/>
    <property type="match status" value="1"/>
</dbReference>
<organism evidence="2 3">
    <name type="scientific">Streptosporangium subroseum</name>
    <dbReference type="NCBI Taxonomy" id="106412"/>
    <lineage>
        <taxon>Bacteria</taxon>
        <taxon>Bacillati</taxon>
        <taxon>Actinomycetota</taxon>
        <taxon>Actinomycetes</taxon>
        <taxon>Streptosporangiales</taxon>
        <taxon>Streptosporangiaceae</taxon>
        <taxon>Streptosporangium</taxon>
    </lineage>
</organism>
<dbReference type="OrthoDB" id="9797603at2"/>
<evidence type="ECO:0000259" key="1">
    <source>
        <dbReference type="Pfam" id="PF01636"/>
    </source>
</evidence>
<keyword evidence="3" id="KW-1185">Reference proteome</keyword>
<proteinExistence type="predicted"/>
<dbReference type="InterPro" id="IPR051678">
    <property type="entry name" value="AGP_Transferase"/>
</dbReference>
<dbReference type="InterPro" id="IPR011009">
    <property type="entry name" value="Kinase-like_dom_sf"/>
</dbReference>
<evidence type="ECO:0000313" key="2">
    <source>
        <dbReference type="EMBL" id="SNT34892.1"/>
    </source>
</evidence>
<reference evidence="2 3" key="1">
    <citation type="submission" date="2017-06" db="EMBL/GenBank/DDBJ databases">
        <authorList>
            <person name="Kim H.J."/>
            <person name="Triplett B.A."/>
        </authorList>
    </citation>
    <scope>NUCLEOTIDE SEQUENCE [LARGE SCALE GENOMIC DNA]</scope>
    <source>
        <strain evidence="2 3">CGMCC 4.2132</strain>
    </source>
</reference>
<dbReference type="GO" id="GO:0016740">
    <property type="term" value="F:transferase activity"/>
    <property type="evidence" value="ECO:0007669"/>
    <property type="project" value="UniProtKB-KW"/>
</dbReference>
<name>A0A239LY46_9ACTN</name>
<gene>
    <name evidence="2" type="ORF">SAMN05216276_10364</name>
</gene>
<sequence>MQTGPLLGSGRTADVFAIDDAWVLRRYRDGGDASAEVAVMSYVFSQGYPAPRVGPTVDGDLIMERLSGPTMVEALQQGMITPEEAGAVLAGLLRRLHALPPWVSAAPTDRVLHLDLHPENVMLTPEGPVVIDWANAKEGPPALDWGISALILAEVAVGPRAEAPMARTILGSLLSEVDHAIDLERALAIRVANPTLSQAEKQRLDEALALVWAMS</sequence>
<dbReference type="PANTHER" id="PTHR21310">
    <property type="entry name" value="AMINOGLYCOSIDE PHOSPHOTRANSFERASE-RELATED-RELATED"/>
    <property type="match status" value="1"/>
</dbReference>
<accession>A0A239LY46</accession>
<protein>
    <submittedName>
        <fullName evidence="2">Phosphotransferase enzyme family protein</fullName>
    </submittedName>
</protein>